<evidence type="ECO:0000256" key="3">
    <source>
        <dbReference type="ARBA" id="ARBA00022741"/>
    </source>
</evidence>
<evidence type="ECO:0000256" key="5">
    <source>
        <dbReference type="ARBA" id="ARBA00022840"/>
    </source>
</evidence>
<feature type="domain" description="AGC-kinase C-terminal" evidence="7">
    <location>
        <begin position="63"/>
        <end position="134"/>
    </location>
</feature>
<evidence type="ECO:0000256" key="4">
    <source>
        <dbReference type="ARBA" id="ARBA00022777"/>
    </source>
</evidence>
<organism evidence="8 9">
    <name type="scientific">Paramecium primaurelia</name>
    <dbReference type="NCBI Taxonomy" id="5886"/>
    <lineage>
        <taxon>Eukaryota</taxon>
        <taxon>Sar</taxon>
        <taxon>Alveolata</taxon>
        <taxon>Ciliophora</taxon>
        <taxon>Intramacronucleata</taxon>
        <taxon>Oligohymenophorea</taxon>
        <taxon>Peniculida</taxon>
        <taxon>Parameciidae</taxon>
        <taxon>Paramecium</taxon>
    </lineage>
</organism>
<keyword evidence="1" id="KW-0723">Serine/threonine-protein kinase</keyword>
<sequence length="135" mass="15985">MLTGAAPFYSQDRTLMFRNRTEKPTEMKPWFSETCSNLLTGLLNNNPKQRINIQQIKKHPFFSDLDQNQAQNRQLVPPIIPELNDELDLDILIKQSHYHHKMFLDEPPIDSPVKRKEQFDNYDYFTYDSEAITEP</sequence>
<accession>A0A8S1QSG2</accession>
<keyword evidence="9" id="KW-1185">Reference proteome</keyword>
<keyword evidence="5" id="KW-0067">ATP-binding</keyword>
<dbReference type="EMBL" id="CAJJDM010000212">
    <property type="protein sequence ID" value="CAD8117547.1"/>
    <property type="molecule type" value="Genomic_DNA"/>
</dbReference>
<keyword evidence="3" id="KW-0547">Nucleotide-binding</keyword>
<keyword evidence="2" id="KW-0808">Transferase</keyword>
<evidence type="ECO:0000259" key="6">
    <source>
        <dbReference type="PROSITE" id="PS50011"/>
    </source>
</evidence>
<dbReference type="Proteomes" id="UP000688137">
    <property type="component" value="Unassembled WGS sequence"/>
</dbReference>
<proteinExistence type="predicted"/>
<gene>
    <name evidence="8" type="ORF">PPRIM_AZ9-3.1.T2030007</name>
</gene>
<evidence type="ECO:0000313" key="9">
    <source>
        <dbReference type="Proteomes" id="UP000688137"/>
    </source>
</evidence>
<dbReference type="InterPro" id="IPR000719">
    <property type="entry name" value="Prot_kinase_dom"/>
</dbReference>
<evidence type="ECO:0000256" key="2">
    <source>
        <dbReference type="ARBA" id="ARBA00022679"/>
    </source>
</evidence>
<evidence type="ECO:0000256" key="1">
    <source>
        <dbReference type="ARBA" id="ARBA00022527"/>
    </source>
</evidence>
<dbReference type="GO" id="GO:0005524">
    <property type="term" value="F:ATP binding"/>
    <property type="evidence" value="ECO:0007669"/>
    <property type="project" value="UniProtKB-KW"/>
</dbReference>
<dbReference type="PROSITE" id="PS51285">
    <property type="entry name" value="AGC_KINASE_CTER"/>
    <property type="match status" value="1"/>
</dbReference>
<name>A0A8S1QSG2_PARPR</name>
<protein>
    <recommendedName>
        <fullName evidence="10">AGC-kinase C-terminal domain-containing protein</fullName>
    </recommendedName>
</protein>
<dbReference type="InterPro" id="IPR000961">
    <property type="entry name" value="AGC-kinase_C"/>
</dbReference>
<dbReference type="PROSITE" id="PS50011">
    <property type="entry name" value="PROTEIN_KINASE_DOM"/>
    <property type="match status" value="1"/>
</dbReference>
<dbReference type="GO" id="GO:0004674">
    <property type="term" value="F:protein serine/threonine kinase activity"/>
    <property type="evidence" value="ECO:0007669"/>
    <property type="project" value="UniProtKB-KW"/>
</dbReference>
<feature type="domain" description="Protein kinase" evidence="6">
    <location>
        <begin position="1"/>
        <end position="62"/>
    </location>
</feature>
<dbReference type="PANTHER" id="PTHR24351">
    <property type="entry name" value="RIBOSOMAL PROTEIN S6 KINASE"/>
    <property type="match status" value="1"/>
</dbReference>
<reference evidence="8" key="1">
    <citation type="submission" date="2021-01" db="EMBL/GenBank/DDBJ databases">
        <authorList>
            <consortium name="Genoscope - CEA"/>
            <person name="William W."/>
        </authorList>
    </citation>
    <scope>NUCLEOTIDE SEQUENCE</scope>
</reference>
<dbReference type="AlphaFoldDB" id="A0A8S1QSG2"/>
<evidence type="ECO:0000259" key="7">
    <source>
        <dbReference type="PROSITE" id="PS51285"/>
    </source>
</evidence>
<evidence type="ECO:0000313" key="8">
    <source>
        <dbReference type="EMBL" id="CAD8117547.1"/>
    </source>
</evidence>
<evidence type="ECO:0008006" key="10">
    <source>
        <dbReference type="Google" id="ProtNLM"/>
    </source>
</evidence>
<keyword evidence="4" id="KW-0418">Kinase</keyword>
<comment type="caution">
    <text evidence="8">The sequence shown here is derived from an EMBL/GenBank/DDBJ whole genome shotgun (WGS) entry which is preliminary data.</text>
</comment>